<protein>
    <recommendedName>
        <fullName evidence="2">DNA methylase N-4/N-6 domain-containing protein</fullName>
    </recommendedName>
</protein>
<dbReference type="AlphaFoldDB" id="X0V5R1"/>
<dbReference type="SUPFAM" id="SSF53335">
    <property type="entry name" value="S-adenosyl-L-methionine-dependent methyltransferases"/>
    <property type="match status" value="1"/>
</dbReference>
<dbReference type="GO" id="GO:0008168">
    <property type="term" value="F:methyltransferase activity"/>
    <property type="evidence" value="ECO:0007669"/>
    <property type="project" value="InterPro"/>
</dbReference>
<dbReference type="EMBL" id="BARS01028384">
    <property type="protein sequence ID" value="GAG07843.1"/>
    <property type="molecule type" value="Genomic_DNA"/>
</dbReference>
<dbReference type="InterPro" id="IPR002052">
    <property type="entry name" value="DNA_methylase_N6_adenine_CS"/>
</dbReference>
<dbReference type="Gene3D" id="3.40.50.150">
    <property type="entry name" value="Vaccinia Virus protein VP39"/>
    <property type="match status" value="1"/>
</dbReference>
<feature type="non-terminal residue" evidence="1">
    <location>
        <position position="89"/>
    </location>
</feature>
<reference evidence="1" key="1">
    <citation type="journal article" date="2014" name="Front. Microbiol.">
        <title>High frequency of phylogenetically diverse reductive dehalogenase-homologous genes in deep subseafloor sedimentary metagenomes.</title>
        <authorList>
            <person name="Kawai M."/>
            <person name="Futagami T."/>
            <person name="Toyoda A."/>
            <person name="Takaki Y."/>
            <person name="Nishi S."/>
            <person name="Hori S."/>
            <person name="Arai W."/>
            <person name="Tsubouchi T."/>
            <person name="Morono Y."/>
            <person name="Uchiyama I."/>
            <person name="Ito T."/>
            <person name="Fujiyama A."/>
            <person name="Inagaki F."/>
            <person name="Takami H."/>
        </authorList>
    </citation>
    <scope>NUCLEOTIDE SEQUENCE</scope>
    <source>
        <strain evidence="1">Expedition CK06-06</strain>
    </source>
</reference>
<organism evidence="1">
    <name type="scientific">marine sediment metagenome</name>
    <dbReference type="NCBI Taxonomy" id="412755"/>
    <lineage>
        <taxon>unclassified sequences</taxon>
        <taxon>metagenomes</taxon>
        <taxon>ecological metagenomes</taxon>
    </lineage>
</organism>
<evidence type="ECO:0008006" key="2">
    <source>
        <dbReference type="Google" id="ProtNLM"/>
    </source>
</evidence>
<dbReference type="InterPro" id="IPR029063">
    <property type="entry name" value="SAM-dependent_MTases_sf"/>
</dbReference>
<accession>X0V5R1</accession>
<dbReference type="GO" id="GO:0003676">
    <property type="term" value="F:nucleic acid binding"/>
    <property type="evidence" value="ECO:0007669"/>
    <property type="project" value="InterPro"/>
</dbReference>
<sequence>MIKPYYETELIKLYHGDCLKILPKIRPGTVNAIITDPPWPGYRKELSGSASPDRLFKKVARYFPRICDRSIIILGCQTDPRFLSYIPKL</sequence>
<dbReference type="GO" id="GO:0032259">
    <property type="term" value="P:methylation"/>
    <property type="evidence" value="ECO:0007669"/>
    <property type="project" value="InterPro"/>
</dbReference>
<evidence type="ECO:0000313" key="1">
    <source>
        <dbReference type="EMBL" id="GAG07843.1"/>
    </source>
</evidence>
<name>X0V5R1_9ZZZZ</name>
<gene>
    <name evidence="1" type="ORF">S01H1_44495</name>
</gene>
<proteinExistence type="predicted"/>
<comment type="caution">
    <text evidence="1">The sequence shown here is derived from an EMBL/GenBank/DDBJ whole genome shotgun (WGS) entry which is preliminary data.</text>
</comment>
<dbReference type="PROSITE" id="PS00092">
    <property type="entry name" value="N6_MTASE"/>
    <property type="match status" value="1"/>
</dbReference>